<reference evidence="8 9" key="1">
    <citation type="journal article" date="2011" name="J. Bacteriol.">
        <title>Complete genome sequence of the industrial strain Bacillus megaterium WSH-002.</title>
        <authorList>
            <person name="Liu L."/>
            <person name="Li Y."/>
            <person name="Zhang J."/>
            <person name="Zou W."/>
            <person name="Zhou Z."/>
            <person name="Liu J."/>
            <person name="Li X."/>
            <person name="Wang L."/>
            <person name="Chen J."/>
        </authorList>
    </citation>
    <scope>NUCLEOTIDE SEQUENCE [LARGE SCALE GENOMIC DNA]</scope>
    <source>
        <strain evidence="8 9">WSH-002</strain>
    </source>
</reference>
<evidence type="ECO:0000313" key="9">
    <source>
        <dbReference type="Proteomes" id="UP000001283"/>
    </source>
</evidence>
<dbReference type="GO" id="GO:0005886">
    <property type="term" value="C:plasma membrane"/>
    <property type="evidence" value="ECO:0007669"/>
    <property type="project" value="UniProtKB-SubCell"/>
</dbReference>
<evidence type="ECO:0000313" key="8">
    <source>
        <dbReference type="EMBL" id="AEN87084.1"/>
    </source>
</evidence>
<dbReference type="EMBL" id="CP003017">
    <property type="protein sequence ID" value="AEN87084.1"/>
    <property type="molecule type" value="Genomic_DNA"/>
</dbReference>
<evidence type="ECO:0000256" key="5">
    <source>
        <dbReference type="ARBA" id="ARBA00023136"/>
    </source>
</evidence>
<accession>A0A8D4BLQ0</accession>
<sequence length="67" mass="7597">MINVRKLYRSRTNRKLAGVIGGISQYIGIDASLLRVLFIISLFFTVGTPVILYMIFVFLVPNEEGDF</sequence>
<dbReference type="Proteomes" id="UP000001283">
    <property type="component" value="Chromosome"/>
</dbReference>
<dbReference type="PANTHER" id="PTHR33885">
    <property type="entry name" value="PHAGE SHOCK PROTEIN C"/>
    <property type="match status" value="1"/>
</dbReference>
<name>A0A8D4BLQ0_PRIMW</name>
<keyword evidence="4 6" id="KW-1133">Transmembrane helix</keyword>
<organism evidence="8 9">
    <name type="scientific">Priestia megaterium (strain WSH-002)</name>
    <name type="common">Bacillus megaterium</name>
    <dbReference type="NCBI Taxonomy" id="1006007"/>
    <lineage>
        <taxon>Bacteria</taxon>
        <taxon>Bacillati</taxon>
        <taxon>Bacillota</taxon>
        <taxon>Bacilli</taxon>
        <taxon>Bacillales</taxon>
        <taxon>Bacillaceae</taxon>
        <taxon>Priestia</taxon>
    </lineage>
</organism>
<dbReference type="Pfam" id="PF04024">
    <property type="entry name" value="PspC"/>
    <property type="match status" value="1"/>
</dbReference>
<dbReference type="InterPro" id="IPR052027">
    <property type="entry name" value="PspC"/>
</dbReference>
<keyword evidence="2" id="KW-1003">Cell membrane</keyword>
<keyword evidence="5 6" id="KW-0472">Membrane</keyword>
<evidence type="ECO:0000256" key="6">
    <source>
        <dbReference type="SAM" id="Phobius"/>
    </source>
</evidence>
<feature type="transmembrane region" description="Helical" evidence="6">
    <location>
        <begin position="36"/>
        <end position="60"/>
    </location>
</feature>
<evidence type="ECO:0000259" key="7">
    <source>
        <dbReference type="Pfam" id="PF04024"/>
    </source>
</evidence>
<dbReference type="AlphaFoldDB" id="A0A8D4BLQ0"/>
<dbReference type="PANTHER" id="PTHR33885:SF3">
    <property type="entry name" value="PHAGE SHOCK PROTEIN C"/>
    <property type="match status" value="1"/>
</dbReference>
<protein>
    <submittedName>
        <fullName evidence="8">YvlC-like protein</fullName>
    </submittedName>
</protein>
<gene>
    <name evidence="8" type="primary">pspC</name>
    <name evidence="8" type="ORF">BMWSH_0200</name>
</gene>
<dbReference type="KEGG" id="bmh:BMWSH_0200"/>
<comment type="subcellular location">
    <subcellularLocation>
        <location evidence="1">Cell membrane</location>
        <topology evidence="1">Single-pass membrane protein</topology>
    </subcellularLocation>
</comment>
<evidence type="ECO:0000256" key="4">
    <source>
        <dbReference type="ARBA" id="ARBA00022989"/>
    </source>
</evidence>
<proteinExistence type="predicted"/>
<evidence type="ECO:0000256" key="1">
    <source>
        <dbReference type="ARBA" id="ARBA00004162"/>
    </source>
</evidence>
<evidence type="ECO:0000256" key="3">
    <source>
        <dbReference type="ARBA" id="ARBA00022692"/>
    </source>
</evidence>
<feature type="domain" description="Phage shock protein PspC N-terminal" evidence="7">
    <location>
        <begin position="5"/>
        <end position="63"/>
    </location>
</feature>
<evidence type="ECO:0000256" key="2">
    <source>
        <dbReference type="ARBA" id="ARBA00022475"/>
    </source>
</evidence>
<dbReference type="InterPro" id="IPR007168">
    <property type="entry name" value="Phageshock_PspC_N"/>
</dbReference>
<keyword evidence="3 6" id="KW-0812">Transmembrane</keyword>